<proteinExistence type="predicted"/>
<evidence type="ECO:0008006" key="3">
    <source>
        <dbReference type="Google" id="ProtNLM"/>
    </source>
</evidence>
<evidence type="ECO:0000313" key="2">
    <source>
        <dbReference type="Proteomes" id="UP000245506"/>
    </source>
</evidence>
<keyword evidence="2" id="KW-1185">Reference proteome</keyword>
<dbReference type="InterPro" id="IPR010352">
    <property type="entry name" value="DUF945"/>
</dbReference>
<name>A0A317CA57_9GAMM</name>
<reference evidence="1 2" key="1">
    <citation type="submission" date="2018-05" db="EMBL/GenBank/DDBJ databases">
        <title>Leucothrix arctica sp. nov., isolated from Arctic seawater.</title>
        <authorList>
            <person name="Choi A."/>
            <person name="Baek K."/>
        </authorList>
    </citation>
    <scope>NUCLEOTIDE SEQUENCE [LARGE SCALE GENOMIC DNA]</scope>
    <source>
        <strain evidence="1 2">IMCC9719</strain>
    </source>
</reference>
<dbReference type="OrthoDB" id="5624279at2"/>
<dbReference type="Pfam" id="PF06097">
    <property type="entry name" value="DUF945"/>
    <property type="match status" value="1"/>
</dbReference>
<protein>
    <recommendedName>
        <fullName evidence="3">DUF945 domain-containing protein</fullName>
    </recommendedName>
</protein>
<organism evidence="1 2">
    <name type="scientific">Leucothrix arctica</name>
    <dbReference type="NCBI Taxonomy" id="1481894"/>
    <lineage>
        <taxon>Bacteria</taxon>
        <taxon>Pseudomonadati</taxon>
        <taxon>Pseudomonadota</taxon>
        <taxon>Gammaproteobacteria</taxon>
        <taxon>Thiotrichales</taxon>
        <taxon>Thiotrichaceae</taxon>
        <taxon>Leucothrix</taxon>
    </lineage>
</organism>
<gene>
    <name evidence="1" type="ORF">DKT75_12950</name>
</gene>
<evidence type="ECO:0000313" key="1">
    <source>
        <dbReference type="EMBL" id="PWQ95247.1"/>
    </source>
</evidence>
<comment type="caution">
    <text evidence="1">The sequence shown here is derived from an EMBL/GenBank/DDBJ whole genome shotgun (WGS) entry which is preliminary data.</text>
</comment>
<sequence length="448" mass="49782">MNRYLKFTTAVILLLVTGWLVSSWYFAKQSSQTLDELVSGWHTSSTEHVAGLTLLESEQGVFSSHKKIRVTPNVPYLFELLGDFTLNVDQKAGPILFGENGLAFGRAEWVVTLDFDESIELSDKTTAQLKVIDDFSSRLQIEGSITQFNTSTLSGDNVTTEGAVDLDSGEYQFVTVVEALNGYASGVRLKLTNARLEVDSAMSLMNGESVNLTEIGLSAANGQLLNEKSGKNMSLNLSSAASIWKKNDTLDADFKVSFVNTLPLNSKEAYLSVQLRQWLTAGARNYLEQLSNSSHLLRQGQWALEEVETTEQQDFYRSLIYQAEKVGRLNWTDVISPMLTADQSQLMVEVGVKQSIETLAKLNLAGNAVLLDEKPSLPLTGDLKIVSSELDKPFARLLRRWVSRAWLREYETAFEGDVAVKGQTLLLNKGRVSLVRLTDELKRAFNDQ</sequence>
<dbReference type="AlphaFoldDB" id="A0A317CA57"/>
<accession>A0A317CA57</accession>
<dbReference type="EMBL" id="QGKL01000035">
    <property type="protein sequence ID" value="PWQ95247.1"/>
    <property type="molecule type" value="Genomic_DNA"/>
</dbReference>
<dbReference type="RefSeq" id="WP_109823859.1">
    <property type="nucleotide sequence ID" value="NZ_QGKL01000035.1"/>
</dbReference>
<dbReference type="Proteomes" id="UP000245506">
    <property type="component" value="Unassembled WGS sequence"/>
</dbReference>